<comment type="caution">
    <text evidence="4">The sequence shown here is derived from an EMBL/GenBank/DDBJ whole genome shotgun (WGS) entry which is preliminary data.</text>
</comment>
<protein>
    <recommendedName>
        <fullName evidence="3">NAD-dependent epimerase/dehydratase domain-containing protein</fullName>
    </recommendedName>
</protein>
<dbReference type="OrthoDB" id="2735536at2759"/>
<keyword evidence="1" id="KW-0560">Oxidoreductase</keyword>
<dbReference type="GeneID" id="41974098"/>
<feature type="domain" description="NAD-dependent epimerase/dehydratase" evidence="3">
    <location>
        <begin position="15"/>
        <end position="275"/>
    </location>
</feature>
<organism evidence="4 5">
    <name type="scientific">Thyridium curvatum</name>
    <dbReference type="NCBI Taxonomy" id="1093900"/>
    <lineage>
        <taxon>Eukaryota</taxon>
        <taxon>Fungi</taxon>
        <taxon>Dikarya</taxon>
        <taxon>Ascomycota</taxon>
        <taxon>Pezizomycotina</taxon>
        <taxon>Sordariomycetes</taxon>
        <taxon>Sordariomycetidae</taxon>
        <taxon>Thyridiales</taxon>
        <taxon>Thyridiaceae</taxon>
        <taxon>Thyridium</taxon>
    </lineage>
</organism>
<dbReference type="Gene3D" id="3.40.50.720">
    <property type="entry name" value="NAD(P)-binding Rossmann-like Domain"/>
    <property type="match status" value="1"/>
</dbReference>
<name>A0A507B1S2_9PEZI</name>
<dbReference type="AlphaFoldDB" id="A0A507B1S2"/>
<accession>A0A507B1S2</accession>
<keyword evidence="5" id="KW-1185">Reference proteome</keyword>
<evidence type="ECO:0000313" key="4">
    <source>
        <dbReference type="EMBL" id="TPX13006.1"/>
    </source>
</evidence>
<dbReference type="RefSeq" id="XP_030994717.1">
    <property type="nucleotide sequence ID" value="XM_031141307.1"/>
</dbReference>
<dbReference type="STRING" id="1093900.A0A507B1S2"/>
<evidence type="ECO:0000259" key="3">
    <source>
        <dbReference type="Pfam" id="PF01370"/>
    </source>
</evidence>
<evidence type="ECO:0000313" key="5">
    <source>
        <dbReference type="Proteomes" id="UP000319257"/>
    </source>
</evidence>
<dbReference type="GO" id="GO:0016616">
    <property type="term" value="F:oxidoreductase activity, acting on the CH-OH group of donors, NAD or NADP as acceptor"/>
    <property type="evidence" value="ECO:0007669"/>
    <property type="project" value="TreeGrafter"/>
</dbReference>
<dbReference type="SUPFAM" id="SSF51735">
    <property type="entry name" value="NAD(P)-binding Rossmann-fold domains"/>
    <property type="match status" value="1"/>
</dbReference>
<evidence type="ECO:0000256" key="1">
    <source>
        <dbReference type="ARBA" id="ARBA00023002"/>
    </source>
</evidence>
<dbReference type="EMBL" id="SKBQ01000038">
    <property type="protein sequence ID" value="TPX13006.1"/>
    <property type="molecule type" value="Genomic_DNA"/>
</dbReference>
<dbReference type="PANTHER" id="PTHR10366">
    <property type="entry name" value="NAD DEPENDENT EPIMERASE/DEHYDRATASE"/>
    <property type="match status" value="1"/>
</dbReference>
<dbReference type="InterPro" id="IPR001509">
    <property type="entry name" value="Epimerase_deHydtase"/>
</dbReference>
<dbReference type="InterPro" id="IPR050425">
    <property type="entry name" value="NAD(P)_dehydrat-like"/>
</dbReference>
<gene>
    <name evidence="4" type="ORF">E0L32_006651</name>
</gene>
<dbReference type="PANTHER" id="PTHR10366:SF564">
    <property type="entry name" value="STEROL-4-ALPHA-CARBOXYLATE 3-DEHYDROGENASE, DECARBOXYLATING"/>
    <property type="match status" value="1"/>
</dbReference>
<comment type="similarity">
    <text evidence="2">Belongs to the NAD(P)-dependent epimerase/dehydratase family. Dihydroflavonol-4-reductase subfamily.</text>
</comment>
<dbReference type="InterPro" id="IPR036291">
    <property type="entry name" value="NAD(P)-bd_dom_sf"/>
</dbReference>
<reference evidence="4 5" key="1">
    <citation type="submission" date="2019-06" db="EMBL/GenBank/DDBJ databases">
        <title>Draft genome sequence of the filamentous fungus Phialemoniopsis curvata isolated from diesel fuel.</title>
        <authorList>
            <person name="Varaljay V.A."/>
            <person name="Lyon W.J."/>
            <person name="Crouch A.L."/>
            <person name="Drake C.E."/>
            <person name="Hollomon J.M."/>
            <person name="Nadeau L.J."/>
            <person name="Nunn H.S."/>
            <person name="Stevenson B.S."/>
            <person name="Bojanowski C.L."/>
            <person name="Crookes-Goodson W.J."/>
        </authorList>
    </citation>
    <scope>NUCLEOTIDE SEQUENCE [LARGE SCALE GENOMIC DNA]</scope>
    <source>
        <strain evidence="4 5">D216</strain>
    </source>
</reference>
<dbReference type="Proteomes" id="UP000319257">
    <property type="component" value="Unassembled WGS sequence"/>
</dbReference>
<dbReference type="Pfam" id="PF01370">
    <property type="entry name" value="Epimerase"/>
    <property type="match status" value="1"/>
</dbReference>
<sequence length="358" mass="37726">MPSALPKPVLPPSCVLVTGANGFIAQHCVALLLSEGYHVIGTVRSQAKVGQVLDLHGRNLNLSVVVVEDITSVDSYLSALQQPSSGPDAILHLAAPFHYNTTDLENDLMIPAVRGSTAVLDAARSWGTVRRVVHTNSFAGIYDAAKGPQPGKVYTAEDWSPLTYEDGVRAPAAAVAYRASKAVAEKAAWKWMEDNASAATTFDLVSLNPAMVFGAFLPGAAPRTPEQLNTSNQIVYGVVSAGADGAVPPTRGPVWVGVRDVALAHVRALQVPGAGGGRFMLAAGVYCNQEIADVAREVAGKKHAGDIPRGTPGAREADSHFGVDAGETERVLGIKWQGLREVLSELLPQLFEIQERGA</sequence>
<dbReference type="InParanoid" id="A0A507B1S2"/>
<proteinExistence type="inferred from homology"/>
<evidence type="ECO:0000256" key="2">
    <source>
        <dbReference type="ARBA" id="ARBA00023445"/>
    </source>
</evidence>